<proteinExistence type="predicted"/>
<gene>
    <name evidence="2" type="ORF">MUK42_23772</name>
</gene>
<keyword evidence="3" id="KW-1185">Reference proteome</keyword>
<dbReference type="EMBL" id="CP097508">
    <property type="protein sequence ID" value="URE11028.1"/>
    <property type="molecule type" value="Genomic_DNA"/>
</dbReference>
<accession>A0A9E7GH59</accession>
<evidence type="ECO:0000313" key="2">
    <source>
        <dbReference type="EMBL" id="URE11028.1"/>
    </source>
</evidence>
<evidence type="ECO:0000313" key="3">
    <source>
        <dbReference type="Proteomes" id="UP001055439"/>
    </source>
</evidence>
<feature type="region of interest" description="Disordered" evidence="1">
    <location>
        <begin position="1"/>
        <end position="46"/>
    </location>
</feature>
<reference evidence="2" key="1">
    <citation type="submission" date="2022-05" db="EMBL/GenBank/DDBJ databases">
        <title>The Musa troglodytarum L. genome provides insights into the mechanism of non-climacteric behaviour and enrichment of carotenoids.</title>
        <authorList>
            <person name="Wang J."/>
        </authorList>
    </citation>
    <scope>NUCLEOTIDE SEQUENCE</scope>
    <source>
        <tissue evidence="2">Leaf</tissue>
    </source>
</reference>
<dbReference type="Proteomes" id="UP001055439">
    <property type="component" value="Chromosome 6"/>
</dbReference>
<protein>
    <submittedName>
        <fullName evidence="2">Uncharacterized protein</fullName>
    </submittedName>
</protein>
<organism evidence="2 3">
    <name type="scientific">Musa troglodytarum</name>
    <name type="common">fe'i banana</name>
    <dbReference type="NCBI Taxonomy" id="320322"/>
    <lineage>
        <taxon>Eukaryota</taxon>
        <taxon>Viridiplantae</taxon>
        <taxon>Streptophyta</taxon>
        <taxon>Embryophyta</taxon>
        <taxon>Tracheophyta</taxon>
        <taxon>Spermatophyta</taxon>
        <taxon>Magnoliopsida</taxon>
        <taxon>Liliopsida</taxon>
        <taxon>Zingiberales</taxon>
        <taxon>Musaceae</taxon>
        <taxon>Musa</taxon>
    </lineage>
</organism>
<name>A0A9E7GH59_9LILI</name>
<feature type="compositionally biased region" description="Polar residues" evidence="1">
    <location>
        <begin position="34"/>
        <end position="46"/>
    </location>
</feature>
<evidence type="ECO:0000256" key="1">
    <source>
        <dbReference type="SAM" id="MobiDB-lite"/>
    </source>
</evidence>
<sequence>MFARRPSRRSPPLLPRPASRQRRPFPPPSPPTRNQCVSFSPSILIL</sequence>
<dbReference type="AlphaFoldDB" id="A0A9E7GH59"/>